<feature type="coiled-coil region" evidence="7">
    <location>
        <begin position="539"/>
        <end position="569"/>
    </location>
</feature>
<feature type="compositionally biased region" description="Pro residues" evidence="8">
    <location>
        <begin position="614"/>
        <end position="636"/>
    </location>
</feature>
<feature type="region of interest" description="Disordered" evidence="8">
    <location>
        <begin position="436"/>
        <end position="468"/>
    </location>
</feature>
<name>A0A8T3E545_9TELE</name>
<evidence type="ECO:0000259" key="9">
    <source>
        <dbReference type="PROSITE" id="PS50097"/>
    </source>
</evidence>
<dbReference type="SMART" id="SM00225">
    <property type="entry name" value="BTB"/>
    <property type="match status" value="1"/>
</dbReference>
<evidence type="ECO:0000256" key="5">
    <source>
        <dbReference type="ARBA" id="ARBA00023163"/>
    </source>
</evidence>
<proteinExistence type="inferred from homology"/>
<dbReference type="Gene3D" id="1.10.880.10">
    <property type="entry name" value="Transcription factor, Skn-1-like, DNA-binding domain"/>
    <property type="match status" value="1"/>
</dbReference>
<feature type="domain" description="BZIP" evidence="10">
    <location>
        <begin position="519"/>
        <end position="565"/>
    </location>
</feature>
<dbReference type="InterPro" id="IPR000210">
    <property type="entry name" value="BTB/POZ_dom"/>
</dbReference>
<evidence type="ECO:0000259" key="10">
    <source>
        <dbReference type="PROSITE" id="PS50217"/>
    </source>
</evidence>
<gene>
    <name evidence="11" type="ORF">AGOR_G00026650</name>
</gene>
<dbReference type="SMART" id="SM00338">
    <property type="entry name" value="BRLZ"/>
    <property type="match status" value="1"/>
</dbReference>
<feature type="compositionally biased region" description="Basic and acidic residues" evidence="8">
    <location>
        <begin position="155"/>
        <end position="165"/>
    </location>
</feature>
<feature type="region of interest" description="Disordered" evidence="8">
    <location>
        <begin position="134"/>
        <end position="185"/>
    </location>
</feature>
<dbReference type="InterPro" id="IPR047167">
    <property type="entry name" value="NFE2-like"/>
</dbReference>
<dbReference type="Pfam" id="PF03131">
    <property type="entry name" value="bZIP_Maf"/>
    <property type="match status" value="1"/>
</dbReference>
<evidence type="ECO:0000256" key="7">
    <source>
        <dbReference type="SAM" id="Coils"/>
    </source>
</evidence>
<dbReference type="SUPFAM" id="SSF54695">
    <property type="entry name" value="POZ domain"/>
    <property type="match status" value="1"/>
</dbReference>
<evidence type="ECO:0000256" key="1">
    <source>
        <dbReference type="ARBA" id="ARBA00008157"/>
    </source>
</evidence>
<keyword evidence="3" id="KW-0238">DNA-binding</keyword>
<dbReference type="PROSITE" id="PS50217">
    <property type="entry name" value="BZIP"/>
    <property type="match status" value="1"/>
</dbReference>
<feature type="region of interest" description="Disordered" evidence="8">
    <location>
        <begin position="231"/>
        <end position="252"/>
    </location>
</feature>
<keyword evidence="12" id="KW-1185">Reference proteome</keyword>
<comment type="similarity">
    <text evidence="1">Belongs to the bZIP family. CNC subfamily.</text>
</comment>
<evidence type="ECO:0000256" key="2">
    <source>
        <dbReference type="ARBA" id="ARBA00023015"/>
    </source>
</evidence>
<reference evidence="11" key="1">
    <citation type="submission" date="2021-01" db="EMBL/GenBank/DDBJ databases">
        <authorList>
            <person name="Zahm M."/>
            <person name="Roques C."/>
            <person name="Cabau C."/>
            <person name="Klopp C."/>
            <person name="Donnadieu C."/>
            <person name="Jouanno E."/>
            <person name="Lampietro C."/>
            <person name="Louis A."/>
            <person name="Herpin A."/>
            <person name="Echchiki A."/>
            <person name="Berthelot C."/>
            <person name="Parey E."/>
            <person name="Roest-Crollius H."/>
            <person name="Braasch I."/>
            <person name="Postlethwait J."/>
            <person name="Bobe J."/>
            <person name="Montfort J."/>
            <person name="Bouchez O."/>
            <person name="Begum T."/>
            <person name="Mejri S."/>
            <person name="Adams A."/>
            <person name="Chen W.-J."/>
            <person name="Guiguen Y."/>
        </authorList>
    </citation>
    <scope>NUCLEOTIDE SEQUENCE</scope>
    <source>
        <tissue evidence="11">Blood</tissue>
    </source>
</reference>
<evidence type="ECO:0000256" key="8">
    <source>
        <dbReference type="SAM" id="MobiDB-lite"/>
    </source>
</evidence>
<dbReference type="PANTHER" id="PTHR24411:SF55">
    <property type="entry name" value="SEGMENTATION PROTEIN CAP'N'COLLAR"/>
    <property type="match status" value="1"/>
</dbReference>
<organism evidence="11 12">
    <name type="scientific">Albula goreensis</name>
    <dbReference type="NCBI Taxonomy" id="1534307"/>
    <lineage>
        <taxon>Eukaryota</taxon>
        <taxon>Metazoa</taxon>
        <taxon>Chordata</taxon>
        <taxon>Craniata</taxon>
        <taxon>Vertebrata</taxon>
        <taxon>Euteleostomi</taxon>
        <taxon>Actinopterygii</taxon>
        <taxon>Neopterygii</taxon>
        <taxon>Teleostei</taxon>
        <taxon>Albuliformes</taxon>
        <taxon>Albulidae</taxon>
        <taxon>Albula</taxon>
    </lineage>
</organism>
<dbReference type="EMBL" id="JAERUA010000002">
    <property type="protein sequence ID" value="KAI1903386.1"/>
    <property type="molecule type" value="Genomic_DNA"/>
</dbReference>
<dbReference type="InterPro" id="IPR011333">
    <property type="entry name" value="SKP1/BTB/POZ_sf"/>
</dbReference>
<dbReference type="CDD" id="cd14719">
    <property type="entry name" value="bZIP_BACH"/>
    <property type="match status" value="1"/>
</dbReference>
<dbReference type="GO" id="GO:0000978">
    <property type="term" value="F:RNA polymerase II cis-regulatory region sequence-specific DNA binding"/>
    <property type="evidence" value="ECO:0007669"/>
    <property type="project" value="InterPro"/>
</dbReference>
<keyword evidence="5" id="KW-0804">Transcription</keyword>
<keyword evidence="6" id="KW-0539">Nucleus</keyword>
<dbReference type="Pfam" id="PF00651">
    <property type="entry name" value="BTB"/>
    <property type="match status" value="1"/>
</dbReference>
<evidence type="ECO:0000256" key="3">
    <source>
        <dbReference type="ARBA" id="ARBA00023125"/>
    </source>
</evidence>
<feature type="domain" description="BTB" evidence="9">
    <location>
        <begin position="12"/>
        <end position="78"/>
    </location>
</feature>
<dbReference type="AlphaFoldDB" id="A0A8T3E545"/>
<comment type="caution">
    <text evidence="11">The sequence shown here is derived from an EMBL/GenBank/DDBJ whole genome shotgun (WGS) entry which is preliminary data.</text>
</comment>
<dbReference type="Gene3D" id="3.30.710.10">
    <property type="entry name" value="Potassium Channel Kv1.1, Chain A"/>
    <property type="match status" value="1"/>
</dbReference>
<dbReference type="Proteomes" id="UP000829720">
    <property type="component" value="Unassembled WGS sequence"/>
</dbReference>
<dbReference type="GO" id="GO:0000981">
    <property type="term" value="F:DNA-binding transcription factor activity, RNA polymerase II-specific"/>
    <property type="evidence" value="ECO:0007669"/>
    <property type="project" value="TreeGrafter"/>
</dbReference>
<keyword evidence="4" id="KW-0010">Activator</keyword>
<dbReference type="InterPro" id="IPR043321">
    <property type="entry name" value="bZIP_BACH"/>
</dbReference>
<dbReference type="PROSITE" id="PS50097">
    <property type="entry name" value="BTB"/>
    <property type="match status" value="1"/>
</dbReference>
<keyword evidence="2" id="KW-0805">Transcription regulation</keyword>
<dbReference type="GO" id="GO:0005634">
    <property type="term" value="C:nucleus"/>
    <property type="evidence" value="ECO:0007669"/>
    <property type="project" value="TreeGrafter"/>
</dbReference>
<dbReference type="PROSITE" id="PS00036">
    <property type="entry name" value="BZIP_BASIC"/>
    <property type="match status" value="1"/>
</dbReference>
<evidence type="ECO:0000313" key="12">
    <source>
        <dbReference type="Proteomes" id="UP000829720"/>
    </source>
</evidence>
<dbReference type="InterPro" id="IPR004827">
    <property type="entry name" value="bZIP"/>
</dbReference>
<dbReference type="InterPro" id="IPR008917">
    <property type="entry name" value="TF_DNA-bd_sf"/>
</dbReference>
<dbReference type="PANTHER" id="PTHR24411">
    <property type="entry name" value="NUCLEAR FACTOR ERYTHROID 2-RELATED FACTOR"/>
    <property type="match status" value="1"/>
</dbReference>
<keyword evidence="7" id="KW-0175">Coiled coil</keyword>
<evidence type="ECO:0000256" key="6">
    <source>
        <dbReference type="ARBA" id="ARBA00023242"/>
    </source>
</evidence>
<dbReference type="SUPFAM" id="SSF47454">
    <property type="entry name" value="A DNA-binding domain in eukaryotic transcription factors"/>
    <property type="match status" value="1"/>
</dbReference>
<protein>
    <submittedName>
        <fullName evidence="11">Uncharacterized protein</fullName>
    </submittedName>
</protein>
<feature type="compositionally biased region" description="Acidic residues" evidence="8">
    <location>
        <begin position="140"/>
        <end position="154"/>
    </location>
</feature>
<evidence type="ECO:0000313" key="11">
    <source>
        <dbReference type="EMBL" id="KAI1903386.1"/>
    </source>
</evidence>
<sequence length="636" mass="70321">MTDFPHHVFREPQVFMVVENQSFRAHRSVLASCSEYFHTRITSLVGQGLVITLPEEVTVEGFDPLLQFAYTAKLLFTKENIIEIRKCAIILGFHNLDNACFDFLLPKFFDHSRSTHDILRKVCCKSRYSKEKCTKANSGDDVDEDDDEEDEEDNKEVKEETKDTDSPGAPLNMCTAVTSGPDVDPKEEGTGICGPFFPDIEVPVDPALLCLKYRKFQKACGRERVCSESYNSQAPYSTSSSSSMPSSSSFAQASIGPAAPLPLCPVTNSCDGSDVSISGGRKPNVDIVSQNTAAVAAVCPPHTSLLPVNPNSASYEEIPGSSCSPSVGSAGVEPDCCSLRSFKMHFLSHTPGMEEDINGKRMTGMDTESGISNIQDQIGGGERSSVEREVAEHLARGFLSECPDSAAQSPRDGSMSCPWYKQLDLTSSTTDCPFLRDQGAGLGPSKKEKRLYGSSLNSGDDSDFDMEGTSECYSQERAHKMQLPFPVERIVSLSRNDFQSILKQHSLTREQLEFVHDVRRRSKNCIAARRCRKRKLDCIHNLECEIEKLRYEKEKLMQEKNQLNNVKLKTWQDITCLCQKVFSEAALLPEQLQVLAKLSSPDCPLSALFTPTSSPFPGPGPRPSLRYPLPPQPVCQ</sequence>
<feature type="region of interest" description="Disordered" evidence="8">
    <location>
        <begin position="612"/>
        <end position="636"/>
    </location>
</feature>
<dbReference type="OrthoDB" id="6365358at2759"/>
<accession>A0A8T3E545</accession>
<dbReference type="InterPro" id="IPR004826">
    <property type="entry name" value="bZIP_Maf"/>
</dbReference>
<evidence type="ECO:0000256" key="4">
    <source>
        <dbReference type="ARBA" id="ARBA00023159"/>
    </source>
</evidence>